<protein>
    <submittedName>
        <fullName evidence="3">Uncharacterized protein</fullName>
    </submittedName>
</protein>
<feature type="compositionally biased region" description="Basic and acidic residues" evidence="1">
    <location>
        <begin position="167"/>
        <end position="180"/>
    </location>
</feature>
<keyword evidence="2" id="KW-0812">Transmembrane</keyword>
<feature type="transmembrane region" description="Helical" evidence="2">
    <location>
        <begin position="62"/>
        <end position="83"/>
    </location>
</feature>
<evidence type="ECO:0000256" key="1">
    <source>
        <dbReference type="SAM" id="MobiDB-lite"/>
    </source>
</evidence>
<dbReference type="EMBL" id="QZEW01000004">
    <property type="protein sequence ID" value="RJL21567.1"/>
    <property type="molecule type" value="Genomic_DNA"/>
</dbReference>
<evidence type="ECO:0000313" key="3">
    <source>
        <dbReference type="EMBL" id="RJL21567.1"/>
    </source>
</evidence>
<proteinExistence type="predicted"/>
<sequence>MARLRLALPLAGTLAAVLSALALGLSAMLRDLPPWMPLNATSHVLHGPAAATVTDANLGHTALGAIIHVGSAFFWAAVAILLLRAAGGARAGAAWAAGLGTALLAGVVDYGVIPARLSPGWELVLPPWGVVAGLAALGIGIALGLDMVRRRHPQAPIHPARPVQEPAAEHEPPTALDRLRRPAPAELDQRQQRIDPAGELTEDPNWRGDDNSKQPGGSRRDGG</sequence>
<evidence type="ECO:0000256" key="2">
    <source>
        <dbReference type="SAM" id="Phobius"/>
    </source>
</evidence>
<dbReference type="OrthoDB" id="7281312at2"/>
<feature type="transmembrane region" description="Helical" evidence="2">
    <location>
        <begin position="125"/>
        <end position="145"/>
    </location>
</feature>
<feature type="compositionally biased region" description="Basic and acidic residues" evidence="1">
    <location>
        <begin position="204"/>
        <end position="223"/>
    </location>
</feature>
<dbReference type="AlphaFoldDB" id="A0A419AC45"/>
<feature type="region of interest" description="Disordered" evidence="1">
    <location>
        <begin position="157"/>
        <end position="223"/>
    </location>
</feature>
<comment type="caution">
    <text evidence="3">The sequence shown here is derived from an EMBL/GenBank/DDBJ whole genome shotgun (WGS) entry which is preliminary data.</text>
</comment>
<accession>A0A419AC45</accession>
<evidence type="ECO:0000313" key="4">
    <source>
        <dbReference type="Proteomes" id="UP000283587"/>
    </source>
</evidence>
<dbReference type="Proteomes" id="UP000283587">
    <property type="component" value="Unassembled WGS sequence"/>
</dbReference>
<reference evidence="4" key="1">
    <citation type="submission" date="2018-09" db="EMBL/GenBank/DDBJ databases">
        <title>Paracoccus onubensis nov. sp. a moderate halophilic bacterium isolated from Gruta de las Maravillas (Aracena, Spain).</title>
        <authorList>
            <person name="Jurado V."/>
            <person name="Gutierrez-Patricio S."/>
            <person name="Gonzalez-Pimentel J.L."/>
            <person name="Miller A.Z."/>
            <person name="Laiz L."/>
            <person name="Saiz-Jimenez C."/>
        </authorList>
    </citation>
    <scope>NUCLEOTIDE SEQUENCE [LARGE SCALE GENOMIC DNA]</scope>
    <source>
        <strain evidence="4">DSM 26381</strain>
    </source>
</reference>
<keyword evidence="4" id="KW-1185">Reference proteome</keyword>
<name>A0A419AC45_9RHOB</name>
<keyword evidence="2" id="KW-0472">Membrane</keyword>
<organism evidence="3 4">
    <name type="scientific">Paracoccus siganidrum</name>
    <dbReference type="NCBI Taxonomy" id="1276757"/>
    <lineage>
        <taxon>Bacteria</taxon>
        <taxon>Pseudomonadati</taxon>
        <taxon>Pseudomonadota</taxon>
        <taxon>Alphaproteobacteria</taxon>
        <taxon>Rhodobacterales</taxon>
        <taxon>Paracoccaceae</taxon>
        <taxon>Paracoccus</taxon>
    </lineage>
</organism>
<gene>
    <name evidence="3" type="ORF">D3P05_01285</name>
</gene>
<feature type="transmembrane region" description="Helical" evidence="2">
    <location>
        <begin position="95"/>
        <end position="113"/>
    </location>
</feature>
<keyword evidence="2" id="KW-1133">Transmembrane helix</keyword>